<dbReference type="PANTHER" id="PTHR35936">
    <property type="entry name" value="MEMBRANE-BOUND LYTIC MUREIN TRANSGLYCOSYLASE F"/>
    <property type="match status" value="1"/>
</dbReference>
<evidence type="ECO:0000256" key="2">
    <source>
        <dbReference type="SAM" id="SignalP"/>
    </source>
</evidence>
<feature type="chain" id="PRO_5016720776" evidence="2">
    <location>
        <begin position="28"/>
        <end position="245"/>
    </location>
</feature>
<comment type="caution">
    <text evidence="3">The sequence shown here is derived from an EMBL/GenBank/DDBJ whole genome shotgun (WGS) entry which is preliminary data.</text>
</comment>
<dbReference type="Gene3D" id="3.40.190.10">
    <property type="entry name" value="Periplasmic binding protein-like II"/>
    <property type="match status" value="2"/>
</dbReference>
<gene>
    <name evidence="3" type="ORF">DV711_01885</name>
</gene>
<dbReference type="PANTHER" id="PTHR35936:SF25">
    <property type="entry name" value="ABC TRANSPORTER SUBSTRATE-BINDING PROTEIN"/>
    <property type="match status" value="1"/>
</dbReference>
<protein>
    <submittedName>
        <fullName evidence="3">Uncharacterized protein</fullName>
    </submittedName>
</protein>
<dbReference type="SUPFAM" id="SSF53850">
    <property type="entry name" value="Periplasmic binding protein-like II"/>
    <property type="match status" value="1"/>
</dbReference>
<evidence type="ECO:0000256" key="1">
    <source>
        <dbReference type="ARBA" id="ARBA00010333"/>
    </source>
</evidence>
<proteinExistence type="inferred from homology"/>
<feature type="signal peptide" evidence="2">
    <location>
        <begin position="1"/>
        <end position="27"/>
    </location>
</feature>
<reference evidence="3 4" key="1">
    <citation type="submission" date="2018-07" db="EMBL/GenBank/DDBJ databases">
        <title>Motiliproteus coralliicola sp. nov., a bacterium isolated from Coral.</title>
        <authorList>
            <person name="Wang G."/>
        </authorList>
    </citation>
    <scope>NUCLEOTIDE SEQUENCE [LARGE SCALE GENOMIC DNA]</scope>
    <source>
        <strain evidence="3 4">C34</strain>
    </source>
</reference>
<organism evidence="3 4">
    <name type="scientific">Motiliproteus coralliicola</name>
    <dbReference type="NCBI Taxonomy" id="2283196"/>
    <lineage>
        <taxon>Bacteria</taxon>
        <taxon>Pseudomonadati</taxon>
        <taxon>Pseudomonadota</taxon>
        <taxon>Gammaproteobacteria</taxon>
        <taxon>Oceanospirillales</taxon>
        <taxon>Oceanospirillaceae</taxon>
        <taxon>Motiliproteus</taxon>
    </lineage>
</organism>
<dbReference type="Proteomes" id="UP000253769">
    <property type="component" value="Unassembled WGS sequence"/>
</dbReference>
<keyword evidence="4" id="KW-1185">Reference proteome</keyword>
<dbReference type="AlphaFoldDB" id="A0A369WRR1"/>
<dbReference type="RefSeq" id="WP_114693949.1">
    <property type="nucleotide sequence ID" value="NZ_QQOH01000001.1"/>
</dbReference>
<comment type="similarity">
    <text evidence="1">Belongs to the bacterial solute-binding protein 3 family.</text>
</comment>
<dbReference type="OrthoDB" id="6119188at2"/>
<name>A0A369WRR1_9GAMM</name>
<accession>A0A369WRR1</accession>
<dbReference type="EMBL" id="QQOH01000001">
    <property type="protein sequence ID" value="RDE24362.1"/>
    <property type="molecule type" value="Genomic_DNA"/>
</dbReference>
<evidence type="ECO:0000313" key="3">
    <source>
        <dbReference type="EMBL" id="RDE24362.1"/>
    </source>
</evidence>
<keyword evidence="2" id="KW-0732">Signal</keyword>
<sequence length="245" mass="27517">MKRIITQMRPLIVFCLLVPNLIAPVHAEQRQLRVGLFNMPPYYSQSSSGKPEGILIDILDEALADIGYQWQPHFMEVPEALKEVVSGNIDVLMIIRHPLVEGRVVYGQKPIMTMSLLAYHQRQTADVASLKDLRGKRVALLRGYGYGGLLSQLLAPSSALKIHIAEDHKDAFKLLESKQVDYVLDYLEPGKQIITEMGLQGIESNLLQKKEVYLVLSSKVADGKKLVSKLEKTMSETYLKLHALP</sequence>
<evidence type="ECO:0000313" key="4">
    <source>
        <dbReference type="Proteomes" id="UP000253769"/>
    </source>
</evidence>